<evidence type="ECO:0000259" key="2">
    <source>
        <dbReference type="Pfam" id="PF24853"/>
    </source>
</evidence>
<evidence type="ECO:0000313" key="3">
    <source>
        <dbReference type="EMBL" id="KPI42828.1"/>
    </source>
</evidence>
<dbReference type="VEuPathDB" id="FungiDB:AB675_2007"/>
<keyword evidence="1" id="KW-0472">Membrane</keyword>
<sequence>MGKLIKNHWGRLIVITAACIQMAAAIEGFFWPKIFWDFLTKNLDGAVKPFPTLQIFNLIFSFIGLAMEWPLVPITRMLPGLHRSLEARMVIYPLFALAALLQYQATNAGLYYLIGVGVYFWAFIEGETVCPEPWTLPKRNLPRAGKV</sequence>
<keyword evidence="1" id="KW-0812">Transmembrane</keyword>
<dbReference type="Pfam" id="PF24853">
    <property type="entry name" value="DUF7727"/>
    <property type="match status" value="1"/>
</dbReference>
<accession>A0A0N0NPK5</accession>
<keyword evidence="4" id="KW-1185">Reference proteome</keyword>
<dbReference type="GeneID" id="28733823"/>
<name>A0A0N0NPK5_9EURO</name>
<dbReference type="AlphaFoldDB" id="A0A0N0NPK5"/>
<feature type="transmembrane region" description="Helical" evidence="1">
    <location>
        <begin position="52"/>
        <end position="73"/>
    </location>
</feature>
<dbReference type="PANTHER" id="PTHR40629:SF1">
    <property type="entry name" value="PRO41 PROTEIN"/>
    <property type="match status" value="1"/>
</dbReference>
<dbReference type="OrthoDB" id="2110422at2759"/>
<feature type="domain" description="DUF7727" evidence="2">
    <location>
        <begin position="1"/>
        <end position="127"/>
    </location>
</feature>
<feature type="transmembrane region" description="Helical" evidence="1">
    <location>
        <begin position="85"/>
        <end position="103"/>
    </location>
</feature>
<feature type="transmembrane region" description="Helical" evidence="1">
    <location>
        <begin position="12"/>
        <end position="32"/>
    </location>
</feature>
<protein>
    <recommendedName>
        <fullName evidence="2">DUF7727 domain-containing protein</fullName>
    </recommendedName>
</protein>
<gene>
    <name evidence="3" type="ORF">AB675_2007</name>
</gene>
<evidence type="ECO:0000256" key="1">
    <source>
        <dbReference type="SAM" id="Phobius"/>
    </source>
</evidence>
<dbReference type="EMBL" id="LFJN01000006">
    <property type="protein sequence ID" value="KPI42828.1"/>
    <property type="molecule type" value="Genomic_DNA"/>
</dbReference>
<dbReference type="PANTHER" id="PTHR40629">
    <property type="entry name" value="PRO41 PROTEIN"/>
    <property type="match status" value="1"/>
</dbReference>
<dbReference type="RefSeq" id="XP_018002791.1">
    <property type="nucleotide sequence ID" value="XM_018141943.1"/>
</dbReference>
<proteinExistence type="predicted"/>
<organism evidence="3 4">
    <name type="scientific">Cyphellophora attinorum</name>
    <dbReference type="NCBI Taxonomy" id="1664694"/>
    <lineage>
        <taxon>Eukaryota</taxon>
        <taxon>Fungi</taxon>
        <taxon>Dikarya</taxon>
        <taxon>Ascomycota</taxon>
        <taxon>Pezizomycotina</taxon>
        <taxon>Eurotiomycetes</taxon>
        <taxon>Chaetothyriomycetidae</taxon>
        <taxon>Chaetothyriales</taxon>
        <taxon>Cyphellophoraceae</taxon>
        <taxon>Cyphellophora</taxon>
    </lineage>
</organism>
<dbReference type="Proteomes" id="UP000038010">
    <property type="component" value="Unassembled WGS sequence"/>
</dbReference>
<dbReference type="InterPro" id="IPR056144">
    <property type="entry name" value="DUF7727"/>
</dbReference>
<comment type="caution">
    <text evidence="3">The sequence shown here is derived from an EMBL/GenBank/DDBJ whole genome shotgun (WGS) entry which is preliminary data.</text>
</comment>
<keyword evidence="1" id="KW-1133">Transmembrane helix</keyword>
<reference evidence="3 4" key="1">
    <citation type="submission" date="2015-06" db="EMBL/GenBank/DDBJ databases">
        <title>Draft genome of the ant-associated black yeast Phialophora attae CBS 131958.</title>
        <authorList>
            <person name="Moreno L.F."/>
            <person name="Stielow B.J."/>
            <person name="de Hoog S."/>
            <person name="Vicente V.A."/>
            <person name="Weiss V.A."/>
            <person name="de Vries M."/>
            <person name="Cruz L.M."/>
            <person name="Souza E.M."/>
        </authorList>
    </citation>
    <scope>NUCLEOTIDE SEQUENCE [LARGE SCALE GENOMIC DNA]</scope>
    <source>
        <strain evidence="3 4">CBS 131958</strain>
    </source>
</reference>
<evidence type="ECO:0000313" key="4">
    <source>
        <dbReference type="Proteomes" id="UP000038010"/>
    </source>
</evidence>